<organism evidence="3 4">
    <name type="scientific">Mixia osmundae (strain CBS 9802 / IAM 14324 / JCM 22182 / KY 12970)</name>
    <dbReference type="NCBI Taxonomy" id="764103"/>
    <lineage>
        <taxon>Eukaryota</taxon>
        <taxon>Fungi</taxon>
        <taxon>Dikarya</taxon>
        <taxon>Basidiomycota</taxon>
        <taxon>Pucciniomycotina</taxon>
        <taxon>Mixiomycetes</taxon>
        <taxon>Mixiales</taxon>
        <taxon>Mixiaceae</taxon>
        <taxon>Mixia</taxon>
    </lineage>
</organism>
<accession>G7E957</accession>
<dbReference type="eggNOG" id="ENOG502STTU">
    <property type="taxonomic scope" value="Eukaryota"/>
</dbReference>
<keyword evidence="2" id="KW-0472">Membrane</keyword>
<feature type="transmembrane region" description="Helical" evidence="2">
    <location>
        <begin position="320"/>
        <end position="345"/>
    </location>
</feature>
<dbReference type="AlphaFoldDB" id="G7E957"/>
<reference evidence="3 4" key="1">
    <citation type="journal article" date="2011" name="J. Gen. Appl. Microbiol.">
        <title>Draft genome sequencing of the enigmatic basidiomycete Mixia osmundae.</title>
        <authorList>
            <person name="Nishida H."/>
            <person name="Nagatsuka Y."/>
            <person name="Sugiyama J."/>
        </authorList>
    </citation>
    <scope>NUCLEOTIDE SEQUENCE [LARGE SCALE GENOMIC DNA]</scope>
    <source>
        <strain evidence="4">CBS 9802 / IAM 14324 / JCM 22182 / KY 12970</strain>
    </source>
</reference>
<feature type="transmembrane region" description="Helical" evidence="2">
    <location>
        <begin position="265"/>
        <end position="286"/>
    </location>
</feature>
<dbReference type="RefSeq" id="XP_014568422.1">
    <property type="nucleotide sequence ID" value="XM_014712936.1"/>
</dbReference>
<name>G7E957_MIXOS</name>
<dbReference type="Proteomes" id="UP000009131">
    <property type="component" value="Unassembled WGS sequence"/>
</dbReference>
<dbReference type="HOGENOM" id="CLU_409428_0_0_1"/>
<feature type="region of interest" description="Disordered" evidence="1">
    <location>
        <begin position="1"/>
        <end position="29"/>
    </location>
</feature>
<feature type="transmembrane region" description="Helical" evidence="2">
    <location>
        <begin position="365"/>
        <end position="383"/>
    </location>
</feature>
<keyword evidence="2" id="KW-1133">Transmembrane helix</keyword>
<dbReference type="InParanoid" id="G7E957"/>
<dbReference type="EMBL" id="BABT02000220">
    <property type="protein sequence ID" value="GAA99176.1"/>
    <property type="molecule type" value="Genomic_DNA"/>
</dbReference>
<reference evidence="3 4" key="2">
    <citation type="journal article" date="2012" name="Open Biol.">
        <title>Characteristics of nucleosomes and linker DNA regions on the genome of the basidiomycete Mixia osmundae revealed by mono- and dinucleosome mapping.</title>
        <authorList>
            <person name="Nishida H."/>
            <person name="Kondo S."/>
            <person name="Matsumoto T."/>
            <person name="Suzuki Y."/>
            <person name="Yoshikawa H."/>
            <person name="Taylor T.D."/>
            <person name="Sugiyama J."/>
        </authorList>
    </citation>
    <scope>NUCLEOTIDE SEQUENCE [LARGE SCALE GENOMIC DNA]</scope>
    <source>
        <strain evidence="4">CBS 9802 / IAM 14324 / JCM 22182 / KY 12970</strain>
    </source>
</reference>
<feature type="transmembrane region" description="Helical" evidence="2">
    <location>
        <begin position="648"/>
        <end position="669"/>
    </location>
</feature>
<keyword evidence="4" id="KW-1185">Reference proteome</keyword>
<feature type="transmembrane region" description="Helical" evidence="2">
    <location>
        <begin position="395"/>
        <end position="416"/>
    </location>
</feature>
<feature type="transmembrane region" description="Helical" evidence="2">
    <location>
        <begin position="531"/>
        <end position="550"/>
    </location>
</feature>
<proteinExistence type="predicted"/>
<gene>
    <name evidence="3" type="primary">Mo05868</name>
    <name evidence="3" type="ORF">E5Q_05868</name>
</gene>
<keyword evidence="2" id="KW-0812">Transmembrane</keyword>
<evidence type="ECO:0000313" key="3">
    <source>
        <dbReference type="EMBL" id="GAA99176.1"/>
    </source>
</evidence>
<evidence type="ECO:0000256" key="2">
    <source>
        <dbReference type="SAM" id="Phobius"/>
    </source>
</evidence>
<evidence type="ECO:0000256" key="1">
    <source>
        <dbReference type="SAM" id="MobiDB-lite"/>
    </source>
</evidence>
<protein>
    <submittedName>
        <fullName evidence="3">Uncharacterized protein</fullName>
    </submittedName>
</protein>
<comment type="caution">
    <text evidence="3">The sequence shown here is derived from an EMBL/GenBank/DDBJ whole genome shotgun (WGS) entry which is preliminary data.</text>
</comment>
<evidence type="ECO:0000313" key="4">
    <source>
        <dbReference type="Proteomes" id="UP000009131"/>
    </source>
</evidence>
<feature type="transmembrane region" description="Helical" evidence="2">
    <location>
        <begin position="460"/>
        <end position="479"/>
    </location>
</feature>
<sequence>MASETSPLLGSSKPKSAHTGEDSIDDAGRTVNGMRDALAETLRRRGYVIAAEYVNPISGIELDAYRPEIIWEPCSGALDHIFPSKIEQEPSSSAIRSAHTAADVPSDPALFVIGALHLLEGVLAVDQEPSPLTSLAQSLAMQERLRVTSDQLAQLARIAFVSSLTILQDAPSSLPIQDLDRVLIDLLWRQYPVTANAPSHRVSTADALAALLSSPPMEPYTLSLQSFAALPAMTSITEHSWNSSPQTPSSKSFWSIFDRLAQPCLFHAQCLVLHTLYLIMILHLALSSEYKHYHHINPLVTWGIKGAVGEKPRGSGRQTFIMGAMWWLFVVVSIGWGTEVCRAIIKGPLRRSLSFQSGSLPAGSLPPLIGHSLVTLSVFLRLFSMGKTSPVNLSYTMLAWSLPFLGASICIFPSGLPNLNPSFLHLRPESLLRRKPSHQPPTGLPNAALLQRVVSARLSGLRHTSAFLLLTVILLSVSLSGQVDIYDPESIGEAIPDLLGGLLPGFLPTAFPSRVSILDDSRIGRVAPMEARSSLVLALLFGLVTAWIAGGKKFELELERGMHNASDQDSYTLGYGSTIARLARLDRVRVVRYFSYDPRDPYDDLPLASPLNLPSFFLKDIPCTILKVLPSARANRAGTRWKASVNLWIWRLLVAPGLIVVGGFTTLLLRR</sequence>